<proteinExistence type="predicted"/>
<protein>
    <submittedName>
        <fullName evidence="1">Uncharacterized protein</fullName>
    </submittedName>
</protein>
<keyword evidence="2" id="KW-1185">Reference proteome</keyword>
<evidence type="ECO:0000313" key="1">
    <source>
        <dbReference type="EMBL" id="KER34261.1"/>
    </source>
</evidence>
<dbReference type="KEGG" id="ovi:T265_00112"/>
<dbReference type="Proteomes" id="UP000054324">
    <property type="component" value="Unassembled WGS sequence"/>
</dbReference>
<organism evidence="1 2">
    <name type="scientific">Opisthorchis viverrini</name>
    <name type="common">Southeast Asian liver fluke</name>
    <dbReference type="NCBI Taxonomy" id="6198"/>
    <lineage>
        <taxon>Eukaryota</taxon>
        <taxon>Metazoa</taxon>
        <taxon>Spiralia</taxon>
        <taxon>Lophotrochozoa</taxon>
        <taxon>Platyhelminthes</taxon>
        <taxon>Trematoda</taxon>
        <taxon>Digenea</taxon>
        <taxon>Opisthorchiida</taxon>
        <taxon>Opisthorchiata</taxon>
        <taxon>Opisthorchiidae</taxon>
        <taxon>Opisthorchis</taxon>
    </lineage>
</organism>
<evidence type="ECO:0000313" key="2">
    <source>
        <dbReference type="Proteomes" id="UP000054324"/>
    </source>
</evidence>
<name>A0A075A4H0_OPIVI</name>
<dbReference type="GeneID" id="20314300"/>
<reference evidence="1 2" key="1">
    <citation type="submission" date="2013-11" db="EMBL/GenBank/DDBJ databases">
        <title>Opisthorchis viverrini - life in the bile duct.</title>
        <authorList>
            <person name="Young N.D."/>
            <person name="Nagarajan N."/>
            <person name="Lin S.J."/>
            <person name="Korhonen P.K."/>
            <person name="Jex A.R."/>
            <person name="Hall R.S."/>
            <person name="Safavi-Hemami H."/>
            <person name="Kaewkong W."/>
            <person name="Bertrand D."/>
            <person name="Gao S."/>
            <person name="Seet Q."/>
            <person name="Wongkham S."/>
            <person name="Teh B.T."/>
            <person name="Wongkham C."/>
            <person name="Intapan P.M."/>
            <person name="Maleewong W."/>
            <person name="Yang X."/>
            <person name="Hu M."/>
            <person name="Wang Z."/>
            <person name="Hofmann A."/>
            <person name="Sternberg P.W."/>
            <person name="Tan P."/>
            <person name="Wang J."/>
            <person name="Gasser R.B."/>
        </authorList>
    </citation>
    <scope>NUCLEOTIDE SEQUENCE [LARGE SCALE GENOMIC DNA]</scope>
</reference>
<dbReference type="AlphaFoldDB" id="A0A075A4H0"/>
<dbReference type="EMBL" id="KL596619">
    <property type="protein sequence ID" value="KER34261.1"/>
    <property type="molecule type" value="Genomic_DNA"/>
</dbReference>
<dbReference type="RefSeq" id="XP_009162033.1">
    <property type="nucleotide sequence ID" value="XM_009163769.1"/>
</dbReference>
<dbReference type="OrthoDB" id="410058at2759"/>
<accession>A0A075A4H0</accession>
<sequence>MWVWRRAAAHTAVDLFAKLGNWLADVSSPCKEMSKTAMTSAAELAGNGFHTSLPSDCLTASGSLPPFTWLC</sequence>
<gene>
    <name evidence="1" type="ORF">T265_00112</name>
</gene>
<dbReference type="CTD" id="20314300"/>